<dbReference type="InterPro" id="IPR046947">
    <property type="entry name" value="LytR-like"/>
</dbReference>
<organism evidence="4 5">
    <name type="scientific">Pseudomarimonas arenosa</name>
    <dbReference type="NCBI Taxonomy" id="2774145"/>
    <lineage>
        <taxon>Bacteria</taxon>
        <taxon>Pseudomonadati</taxon>
        <taxon>Pseudomonadota</taxon>
        <taxon>Gammaproteobacteria</taxon>
        <taxon>Lysobacterales</taxon>
        <taxon>Lysobacteraceae</taxon>
        <taxon>Pseudomarimonas</taxon>
    </lineage>
</organism>
<keyword evidence="2" id="KW-1133">Transmembrane helix</keyword>
<evidence type="ECO:0000256" key="2">
    <source>
        <dbReference type="SAM" id="Phobius"/>
    </source>
</evidence>
<feature type="transmembrane region" description="Helical" evidence="2">
    <location>
        <begin position="129"/>
        <end position="150"/>
    </location>
</feature>
<dbReference type="Pfam" id="PF04397">
    <property type="entry name" value="LytTR"/>
    <property type="match status" value="1"/>
</dbReference>
<comment type="caution">
    <text evidence="4">The sequence shown here is derived from an EMBL/GenBank/DDBJ whole genome shotgun (WGS) entry which is preliminary data.</text>
</comment>
<keyword evidence="4" id="KW-0238">DNA-binding</keyword>
<keyword evidence="2" id="KW-0812">Transmembrane</keyword>
<protein>
    <submittedName>
        <fullName evidence="4">LytTR family transcriptional regulator DNA-binding domain-containing protein</fullName>
    </submittedName>
</protein>
<dbReference type="SMART" id="SM00850">
    <property type="entry name" value="LytTR"/>
    <property type="match status" value="1"/>
</dbReference>
<dbReference type="PANTHER" id="PTHR37299:SF1">
    <property type="entry name" value="STAGE 0 SPORULATION PROTEIN A HOMOLOG"/>
    <property type="match status" value="1"/>
</dbReference>
<evidence type="ECO:0000256" key="1">
    <source>
        <dbReference type="ARBA" id="ARBA00023012"/>
    </source>
</evidence>
<feature type="transmembrane region" description="Helical" evidence="2">
    <location>
        <begin position="25"/>
        <end position="45"/>
    </location>
</feature>
<dbReference type="PANTHER" id="PTHR37299">
    <property type="entry name" value="TRANSCRIPTIONAL REGULATOR-RELATED"/>
    <property type="match status" value="1"/>
</dbReference>
<reference evidence="4 5" key="1">
    <citation type="submission" date="2020-09" db="EMBL/GenBank/DDBJ databases">
        <title>Pseudoxanthomonas sp. CAU 1598 isolated from sand of Yaerae Beach.</title>
        <authorList>
            <person name="Kim W."/>
        </authorList>
    </citation>
    <scope>NUCLEOTIDE SEQUENCE [LARGE SCALE GENOMIC DNA]</scope>
    <source>
        <strain evidence="4 5">CAU 1598</strain>
    </source>
</reference>
<dbReference type="AlphaFoldDB" id="A0AAW3ZLR4"/>
<dbReference type="PROSITE" id="PS50930">
    <property type="entry name" value="HTH_LYTTR"/>
    <property type="match status" value="1"/>
</dbReference>
<dbReference type="EMBL" id="JACYTR010000010">
    <property type="protein sequence ID" value="MBD8525607.1"/>
    <property type="molecule type" value="Genomic_DNA"/>
</dbReference>
<sequence length="304" mass="33651">MTRPPKASRWQIAWQRPYPLSRGTAVELGHSLAITVFALLLIWLTRPFGLGHLPASLADRLILELSAVCLGSDALLRAALPALWGRRLEAGWTCGREMLRTVTEIGLLACAVLAWLHLRTSMTLGPRGWLLGIAVTALCAAGPIALRVLLTERQLRAAHQDELERAARHSADSAASDWPSTLAIEASDGQLALSFSAFRYAEAEQNYVNVVWHEQNRRHQRLLRMTLSELEQQLARYPVFRCHRSFLISLPAVTEARGNAQGYQLNLRELPETVPVARSRLTDFRAAWAPVSQAAPPPATDPPT</sequence>
<keyword evidence="5" id="KW-1185">Reference proteome</keyword>
<name>A0AAW3ZLR4_9GAMM</name>
<dbReference type="GO" id="GO:0000156">
    <property type="term" value="F:phosphorelay response regulator activity"/>
    <property type="evidence" value="ECO:0007669"/>
    <property type="project" value="InterPro"/>
</dbReference>
<gene>
    <name evidence="4" type="ORF">IFO71_07620</name>
</gene>
<keyword evidence="1" id="KW-0902">Two-component regulatory system</keyword>
<keyword evidence="2" id="KW-0472">Membrane</keyword>
<evidence type="ECO:0000259" key="3">
    <source>
        <dbReference type="PROSITE" id="PS50930"/>
    </source>
</evidence>
<feature type="domain" description="HTH LytTR-type" evidence="3">
    <location>
        <begin position="200"/>
        <end position="290"/>
    </location>
</feature>
<dbReference type="InterPro" id="IPR007492">
    <property type="entry name" value="LytTR_DNA-bd_dom"/>
</dbReference>
<dbReference type="RefSeq" id="WP_192028952.1">
    <property type="nucleotide sequence ID" value="NZ_JACYTR010000010.1"/>
</dbReference>
<evidence type="ECO:0000313" key="5">
    <source>
        <dbReference type="Proteomes" id="UP000613768"/>
    </source>
</evidence>
<evidence type="ECO:0000313" key="4">
    <source>
        <dbReference type="EMBL" id="MBD8525607.1"/>
    </source>
</evidence>
<dbReference type="Proteomes" id="UP000613768">
    <property type="component" value="Unassembled WGS sequence"/>
</dbReference>
<dbReference type="Gene3D" id="2.40.50.1020">
    <property type="entry name" value="LytTr DNA-binding domain"/>
    <property type="match status" value="1"/>
</dbReference>
<proteinExistence type="predicted"/>
<dbReference type="GO" id="GO:0003677">
    <property type="term" value="F:DNA binding"/>
    <property type="evidence" value="ECO:0007669"/>
    <property type="project" value="UniProtKB-KW"/>
</dbReference>
<accession>A0AAW3ZLR4</accession>